<evidence type="ECO:0000256" key="2">
    <source>
        <dbReference type="SAM" id="Phobius"/>
    </source>
</evidence>
<name>A0A318RE25_PROMR</name>
<keyword evidence="2" id="KW-0472">Membrane</keyword>
<dbReference type="RefSeq" id="WP_158466790.1">
    <property type="nucleotide sequence ID" value="NZ_QJUE01000004.1"/>
</dbReference>
<accession>A0A318RE25</accession>
<reference evidence="3 4" key="1">
    <citation type="journal article" date="2018" name="Appl. Environ. Microbiol.">
        <title>Genome rearrangement shapes Prochlorococcus ecological adaptation.</title>
        <authorList>
            <person name="Yan W."/>
            <person name="Wei S."/>
            <person name="Wang Q."/>
            <person name="Xiao X."/>
            <person name="Zeng Q."/>
            <person name="Jiao N."/>
            <person name="Zhang R."/>
        </authorList>
    </citation>
    <scope>NUCLEOTIDE SEQUENCE [LARGE SCALE GENOMIC DNA]</scope>
    <source>
        <strain evidence="3 4">XMU1408</strain>
    </source>
</reference>
<organism evidence="3 4">
    <name type="scientific">Prochlorococcus marinus XMU1408</name>
    <dbReference type="NCBI Taxonomy" id="2213228"/>
    <lineage>
        <taxon>Bacteria</taxon>
        <taxon>Bacillati</taxon>
        <taxon>Cyanobacteriota</taxon>
        <taxon>Cyanophyceae</taxon>
        <taxon>Synechococcales</taxon>
        <taxon>Prochlorococcaceae</taxon>
        <taxon>Prochlorococcus</taxon>
    </lineage>
</organism>
<gene>
    <name evidence="3" type="ORF">DNJ73_05870</name>
</gene>
<dbReference type="EMBL" id="QJUE01000004">
    <property type="protein sequence ID" value="PYE01615.1"/>
    <property type="molecule type" value="Genomic_DNA"/>
</dbReference>
<keyword evidence="2" id="KW-1133">Transmembrane helix</keyword>
<dbReference type="Proteomes" id="UP000247807">
    <property type="component" value="Unassembled WGS sequence"/>
</dbReference>
<feature type="region of interest" description="Disordered" evidence="1">
    <location>
        <begin position="47"/>
        <end position="68"/>
    </location>
</feature>
<proteinExistence type="predicted"/>
<evidence type="ECO:0000313" key="4">
    <source>
        <dbReference type="Proteomes" id="UP000247807"/>
    </source>
</evidence>
<keyword evidence="2" id="KW-0812">Transmembrane</keyword>
<dbReference type="AlphaFoldDB" id="A0A318RE25"/>
<protein>
    <submittedName>
        <fullName evidence="3">Uncharacterized protein</fullName>
    </submittedName>
</protein>
<evidence type="ECO:0000256" key="1">
    <source>
        <dbReference type="SAM" id="MobiDB-lite"/>
    </source>
</evidence>
<dbReference type="OrthoDB" id="541794at2"/>
<comment type="caution">
    <text evidence="3">The sequence shown here is derived from an EMBL/GenBank/DDBJ whole genome shotgun (WGS) entry which is preliminary data.</text>
</comment>
<evidence type="ECO:0000313" key="3">
    <source>
        <dbReference type="EMBL" id="PYE01615.1"/>
    </source>
</evidence>
<feature type="transmembrane region" description="Helical" evidence="2">
    <location>
        <begin position="24"/>
        <end position="43"/>
    </location>
</feature>
<sequence length="68" mass="7922">MMLLSTALFFPDYGSSGVPWDLLLLHFYFFAIAIPFLMIFNAARNSDRENPNRVKDETTRYPDLHPRA</sequence>